<feature type="region of interest" description="Disordered" evidence="1">
    <location>
        <begin position="1146"/>
        <end position="1180"/>
    </location>
</feature>
<dbReference type="RefSeq" id="WP_344897086.1">
    <property type="nucleotide sequence ID" value="NZ_BAABAS010000006.1"/>
</dbReference>
<organism evidence="3 4">
    <name type="scientific">Actinomadura meridiana</name>
    <dbReference type="NCBI Taxonomy" id="559626"/>
    <lineage>
        <taxon>Bacteria</taxon>
        <taxon>Bacillati</taxon>
        <taxon>Actinomycetota</taxon>
        <taxon>Actinomycetes</taxon>
        <taxon>Streptosporangiales</taxon>
        <taxon>Thermomonosporaceae</taxon>
        <taxon>Actinomadura</taxon>
    </lineage>
</organism>
<evidence type="ECO:0000256" key="1">
    <source>
        <dbReference type="SAM" id="MobiDB-lite"/>
    </source>
</evidence>
<dbReference type="EMBL" id="BAABAS010000006">
    <property type="protein sequence ID" value="GAA4232643.1"/>
    <property type="molecule type" value="Genomic_DNA"/>
</dbReference>
<dbReference type="CDD" id="cd01127">
    <property type="entry name" value="TrwB_TraG_TraD_VirD4"/>
    <property type="match status" value="2"/>
</dbReference>
<evidence type="ECO:0000259" key="2">
    <source>
        <dbReference type="Pfam" id="PF01935"/>
    </source>
</evidence>
<dbReference type="Proteomes" id="UP001501710">
    <property type="component" value="Unassembled WGS sequence"/>
</dbReference>
<evidence type="ECO:0000313" key="3">
    <source>
        <dbReference type="EMBL" id="GAA4232643.1"/>
    </source>
</evidence>
<dbReference type="SUPFAM" id="SSF52540">
    <property type="entry name" value="P-loop containing nucleoside triphosphate hydrolases"/>
    <property type="match status" value="1"/>
</dbReference>
<dbReference type="PANTHER" id="PTHR30121:SF6">
    <property type="entry name" value="SLR6007 PROTEIN"/>
    <property type="match status" value="1"/>
</dbReference>
<dbReference type="PANTHER" id="PTHR30121">
    <property type="entry name" value="UNCHARACTERIZED PROTEIN YJGR-RELATED"/>
    <property type="match status" value="1"/>
</dbReference>
<gene>
    <name evidence="3" type="ORF">GCM10022254_33100</name>
</gene>
<feature type="domain" description="Helicase HerA central" evidence="2">
    <location>
        <begin position="743"/>
        <end position="786"/>
    </location>
</feature>
<name>A0ABP8C2R7_9ACTN</name>
<dbReference type="InterPro" id="IPR027417">
    <property type="entry name" value="P-loop_NTPase"/>
</dbReference>
<keyword evidence="4" id="KW-1185">Reference proteome</keyword>
<protein>
    <recommendedName>
        <fullName evidence="2">Helicase HerA central domain-containing protein</fullName>
    </recommendedName>
</protein>
<feature type="compositionally biased region" description="Acidic residues" evidence="1">
    <location>
        <begin position="1196"/>
        <end position="1211"/>
    </location>
</feature>
<reference evidence="4" key="1">
    <citation type="journal article" date="2019" name="Int. J. Syst. Evol. Microbiol.">
        <title>The Global Catalogue of Microorganisms (GCM) 10K type strain sequencing project: providing services to taxonomists for standard genome sequencing and annotation.</title>
        <authorList>
            <consortium name="The Broad Institute Genomics Platform"/>
            <consortium name="The Broad Institute Genome Sequencing Center for Infectious Disease"/>
            <person name="Wu L."/>
            <person name="Ma J."/>
        </authorList>
    </citation>
    <scope>NUCLEOTIDE SEQUENCE [LARGE SCALE GENOMIC DNA]</scope>
    <source>
        <strain evidence="4">JCM 17440</strain>
    </source>
</reference>
<dbReference type="InterPro" id="IPR051162">
    <property type="entry name" value="T4SS_component"/>
</dbReference>
<sequence length="1211" mass="132299">MLHLASVQLDFIPGANISGLGMWAPAEPLAWGEEKPKREATLSYLKNEMPVFESLRKKVEGDLMAYQKGRLEQILSFLDDKSVDLCVFPEYAFLANEATLDIFAGFAPKITIVAGLGMIRGKQLDLLSKYTDEKIAPKSNVAIVFSGDDRYIVAKKHPADGEDLTPGSGIRCVPVTCGGQRINLAVAICIDYLRAGHNLADIEPAPDIAAIPAFSGNVAAFQPEEARDFPRVLANNARFGGSTIFAAGLDGDRFVEDRKLRPVPAQSEGVIGVKWYGPPEKPTGLRQEKNSVTLRSAIISQDDGQSVAEIVRKFQGLAQNTTAGPDTLSKFPGWLTHLDSDPRFALIADALRYYQELDTDDLVTADIAEQLSTHFVSQQTLSLRGHRQQAVQLVSGRIRDEIAKDHSPAKNNLLLAAAGPYEAARTDHPIESDRPESEDQALELRRHFSLGLGTFKSGSALATLADQQDLLLTFAKSAPPDSRVTYRLETSQDPATGNISPRFFIDYCGPSDEKSVEYFKKLERIARPIFLRGWSIYTSRDPVVKGHTVDIVPGDGVFPKVREDLGFLVDVLRAIGGGCALEISGLRRDGEVDTLPPEATGPTSASGDADDKAEATEWFASQTTSTVGLGIHVRLTTPEPNDALANLVGAALFSGERFETIDRAESPEQLPTPVFPVEVAHRILHPPHGHIGGRGLGSRRPLSIPVTGFSVVGEGAVIGTAKAARPYVDEEIDIRIPDPDRLVHTYIIGRTGVGKTNTLKNLARYDLSRPGPTIVIDPHGDLFDYAVRHATSRSSFLALDFSGDDVPSLNPLYLDAADHQAVDANIEKLIELVRNSMYFQWAGPRFSDLLRLCLQTLVAIADEEAGNWAYLGDVVRLIEDKDHRAWALRQLRKLKRDTLLRRWTLHSRMSETEQAEVEQWFIAKFGDFRVSETLIKATSGRPSANLEEELRRGAAILVKIPQTTLGTGPSRFIGSLIVDRVLQYTMDGAFLTSETPASLIVDEFQNFVGTPFATLIPEARKFNLAITVANQTISQLRNFSQHEGRSSDDLSDTLLGNVGNLIVQGVNKRDAERLADDVGIAPEGLTRIKKYEAAVVLTVDGERLEPFTVDLNDSNERPGVVAATVAAAFARDALARARASVTIPSMNREVPAADEDKGEADDEEGDLSPGQRPKSSGSSFLDDWLRKRKLLAAERTDDDASGTSDDDDDQE</sequence>
<proteinExistence type="predicted"/>
<dbReference type="InterPro" id="IPR002789">
    <property type="entry name" value="HerA_central"/>
</dbReference>
<dbReference type="Pfam" id="PF01935">
    <property type="entry name" value="DUF87"/>
    <property type="match status" value="1"/>
</dbReference>
<feature type="region of interest" description="Disordered" evidence="1">
    <location>
        <begin position="590"/>
        <end position="612"/>
    </location>
</feature>
<feature type="compositionally biased region" description="Acidic residues" evidence="1">
    <location>
        <begin position="1152"/>
        <end position="1166"/>
    </location>
</feature>
<dbReference type="Gene3D" id="3.40.50.300">
    <property type="entry name" value="P-loop containing nucleotide triphosphate hydrolases"/>
    <property type="match status" value="2"/>
</dbReference>
<accession>A0ABP8C2R7</accession>
<evidence type="ECO:0000313" key="4">
    <source>
        <dbReference type="Proteomes" id="UP001501710"/>
    </source>
</evidence>
<feature type="region of interest" description="Disordered" evidence="1">
    <location>
        <begin position="1192"/>
        <end position="1211"/>
    </location>
</feature>
<comment type="caution">
    <text evidence="3">The sequence shown here is derived from an EMBL/GenBank/DDBJ whole genome shotgun (WGS) entry which is preliminary data.</text>
</comment>